<accession>A0ABQ6GAD5</accession>
<feature type="domain" description="Beta-lactamase-related" evidence="1">
    <location>
        <begin position="20"/>
        <end position="392"/>
    </location>
</feature>
<dbReference type="Proteomes" id="UP001157114">
    <property type="component" value="Unassembled WGS sequence"/>
</dbReference>
<comment type="caution">
    <text evidence="2">The sequence shown here is derived from an EMBL/GenBank/DDBJ whole genome shotgun (WGS) entry which is preliminary data.</text>
</comment>
<evidence type="ECO:0000313" key="2">
    <source>
        <dbReference type="EMBL" id="GLX67904.1"/>
    </source>
</evidence>
<proteinExistence type="predicted"/>
<dbReference type="InterPro" id="IPR012338">
    <property type="entry name" value="Beta-lactam/transpept-like"/>
</dbReference>
<keyword evidence="2" id="KW-0378">Hydrolase</keyword>
<keyword evidence="3" id="KW-1185">Reference proteome</keyword>
<dbReference type="EMBL" id="BSSQ01000010">
    <property type="protein sequence ID" value="GLX67904.1"/>
    <property type="molecule type" value="Genomic_DNA"/>
</dbReference>
<dbReference type="GO" id="GO:0016787">
    <property type="term" value="F:hydrolase activity"/>
    <property type="evidence" value="ECO:0007669"/>
    <property type="project" value="UniProtKB-KW"/>
</dbReference>
<dbReference type="RefSeq" id="WP_284238664.1">
    <property type="nucleotide sequence ID" value="NZ_BSSQ01000010.1"/>
</dbReference>
<gene>
    <name evidence="2" type="ORF">MU1_22490</name>
</gene>
<dbReference type="PANTHER" id="PTHR43283:SF3">
    <property type="entry name" value="BETA-LACTAMASE FAMILY PROTEIN (AFU_ORTHOLOGUE AFUA_5G07500)"/>
    <property type="match status" value="1"/>
</dbReference>
<dbReference type="SUPFAM" id="SSF56601">
    <property type="entry name" value="beta-lactamase/transpeptidase-like"/>
    <property type="match status" value="1"/>
</dbReference>
<dbReference type="Gene3D" id="3.40.710.10">
    <property type="entry name" value="DD-peptidase/beta-lactamase superfamily"/>
    <property type="match status" value="1"/>
</dbReference>
<sequence length="413" mass="45581">MQKIVGQSNNGFTTTGLHRLRDVLERHVESGKIPGLVALVSRNGQTHVEALGTMSHDGVTPMHRDTIFRMASTSKPVSIAAAMILIDECKLRFDDLVETWLPELANRQVLKKIDSPLDETVPARRPITVRDVLTSTFGIGMDMTSLGTPIMGAIFEKGLTPDLPVPMPEPDEWMRRLGTLPLMHQPGERWQYHIASDLIGVLVARVTGQSFESFLRERIFEPLGMKDTGFHLPAEKIDRLPPLYAPNPETGEFLVWDPAEGGRHSQPPAFQGGGGGLVSTVDDYQAYFQMLLNHGMHGNERILSRPAVELMTTNRLTPEQQAARHAMAVNNVHVSYGQGQHGGWGLGMAVRTYRGDYASIGQFGWDGGSGTSTYADPEKQLTGFLLTQVGMSTPDSARLIHDFWTTVYQAIED</sequence>
<reference evidence="2 3" key="1">
    <citation type="submission" date="2023-03" db="EMBL/GenBank/DDBJ databases">
        <title>Draft genome sequence of the bacteria which degrade cell wall of Tricholomamatutake.</title>
        <authorList>
            <person name="Konishi Y."/>
            <person name="Fukuta Y."/>
            <person name="Shirasaka N."/>
        </authorList>
    </citation>
    <scope>NUCLEOTIDE SEQUENCE [LARGE SCALE GENOMIC DNA]</scope>
    <source>
        <strain evidence="3">mu1</strain>
    </source>
</reference>
<dbReference type="Pfam" id="PF00144">
    <property type="entry name" value="Beta-lactamase"/>
    <property type="match status" value="1"/>
</dbReference>
<dbReference type="InterPro" id="IPR050789">
    <property type="entry name" value="Diverse_Enzym_Activities"/>
</dbReference>
<evidence type="ECO:0000313" key="3">
    <source>
        <dbReference type="Proteomes" id="UP001157114"/>
    </source>
</evidence>
<dbReference type="PANTHER" id="PTHR43283">
    <property type="entry name" value="BETA-LACTAMASE-RELATED"/>
    <property type="match status" value="1"/>
</dbReference>
<protein>
    <submittedName>
        <fullName evidence="2">Serine hydrolase</fullName>
    </submittedName>
</protein>
<dbReference type="InterPro" id="IPR001466">
    <property type="entry name" value="Beta-lactam-related"/>
</dbReference>
<name>A0ABQ6GAD5_9BACL</name>
<evidence type="ECO:0000259" key="1">
    <source>
        <dbReference type="Pfam" id="PF00144"/>
    </source>
</evidence>
<organism evidence="2 3">
    <name type="scientific">Paenibacillus glycanilyticus</name>
    <dbReference type="NCBI Taxonomy" id="126569"/>
    <lineage>
        <taxon>Bacteria</taxon>
        <taxon>Bacillati</taxon>
        <taxon>Bacillota</taxon>
        <taxon>Bacilli</taxon>
        <taxon>Bacillales</taxon>
        <taxon>Paenibacillaceae</taxon>
        <taxon>Paenibacillus</taxon>
    </lineage>
</organism>